<organism evidence="3 4">
    <name type="scientific">Quillaja saponaria</name>
    <name type="common">Soap bark tree</name>
    <dbReference type="NCBI Taxonomy" id="32244"/>
    <lineage>
        <taxon>Eukaryota</taxon>
        <taxon>Viridiplantae</taxon>
        <taxon>Streptophyta</taxon>
        <taxon>Embryophyta</taxon>
        <taxon>Tracheophyta</taxon>
        <taxon>Spermatophyta</taxon>
        <taxon>Magnoliopsida</taxon>
        <taxon>eudicotyledons</taxon>
        <taxon>Gunneridae</taxon>
        <taxon>Pentapetalae</taxon>
        <taxon>rosids</taxon>
        <taxon>fabids</taxon>
        <taxon>Fabales</taxon>
        <taxon>Quillajaceae</taxon>
        <taxon>Quillaja</taxon>
    </lineage>
</organism>
<reference evidence="3" key="1">
    <citation type="journal article" date="2023" name="Science">
        <title>Elucidation of the pathway for biosynthesis of saponin adjuvants from the soapbark tree.</title>
        <authorList>
            <person name="Reed J."/>
            <person name="Orme A."/>
            <person name="El-Demerdash A."/>
            <person name="Owen C."/>
            <person name="Martin L.B.B."/>
            <person name="Misra R.C."/>
            <person name="Kikuchi S."/>
            <person name="Rejzek M."/>
            <person name="Martin A.C."/>
            <person name="Harkess A."/>
            <person name="Leebens-Mack J."/>
            <person name="Louveau T."/>
            <person name="Stephenson M.J."/>
            <person name="Osbourn A."/>
        </authorList>
    </citation>
    <scope>NUCLEOTIDE SEQUENCE</scope>
    <source>
        <strain evidence="3">S10</strain>
    </source>
</reference>
<feature type="domain" description="DUF1771" evidence="2">
    <location>
        <begin position="319"/>
        <end position="384"/>
    </location>
</feature>
<dbReference type="AlphaFoldDB" id="A0AAD7KZ72"/>
<dbReference type="PANTHER" id="PTHR47872">
    <property type="entry name" value="NUCLEAR RNA EXPORT FACTOR SDE5-RELATED"/>
    <property type="match status" value="1"/>
</dbReference>
<dbReference type="Pfam" id="PF24767">
    <property type="entry name" value="UBA_At5g58720"/>
    <property type="match status" value="1"/>
</dbReference>
<sequence length="475" mass="53385">MKMQAYSSHTECSDNQDRDLEWLLEVFGSAFSLEDIASAYFQARSNVDVAGEILSASQGTTSNIGTSASSDKVEVVSETTNLPSESGESALSSKMSSANESQNVIGKNYVRPKISRNECPEAKKPLKLDATEIPIFDVWSEEASLSKEVKSCSMSNDLEGFLFEMLGYGFQLDRNVIQEVLGHCGYDVQKTMDKLLDMSASTLEKCDDLVGLAGENSAEKCPDIESAPCEGASITTKTLPGSPKKDNERFGLQKEILEALFTVPERPDELPKRTRLVRETRRSRPCGKPVVELPSDTILEHKIVAVEPQAVIENDDENGYEVLRRGVKEYWITMKEYYRAAFEAFTKGDHERADKLLQQGHFFNSKAREADEKSAHMLLETRDDEVSLDLHLHEPREALQLLRLHLTNLSGTLAFTYLKVIVGTDDEDTKKGARKRLIIKQLDKESIKWTEEDNGRVIRIQLDVINPKRLSFYKK</sequence>
<evidence type="ECO:0000256" key="1">
    <source>
        <dbReference type="SAM" id="MobiDB-lite"/>
    </source>
</evidence>
<dbReference type="PANTHER" id="PTHR47872:SF1">
    <property type="entry name" value="NUCLEAR RNA EXPORT FACTOR SDE5-RELATED"/>
    <property type="match status" value="1"/>
</dbReference>
<gene>
    <name evidence="3" type="ORF">O6P43_029084</name>
</gene>
<comment type="caution">
    <text evidence="3">The sequence shown here is derived from an EMBL/GenBank/DDBJ whole genome shotgun (WGS) entry which is preliminary data.</text>
</comment>
<dbReference type="InterPro" id="IPR056254">
    <property type="entry name" value="At5g58720/SDE5-like_UBA-like"/>
</dbReference>
<evidence type="ECO:0000313" key="3">
    <source>
        <dbReference type="EMBL" id="KAJ7948634.1"/>
    </source>
</evidence>
<dbReference type="InterPro" id="IPR036063">
    <property type="entry name" value="Smr_dom_sf"/>
</dbReference>
<protein>
    <submittedName>
        <fullName evidence="3">SMR domain-containing protein</fullName>
    </submittedName>
</protein>
<dbReference type="KEGG" id="qsa:O6P43_029084"/>
<dbReference type="SMART" id="SM01162">
    <property type="entry name" value="DUF1771"/>
    <property type="match status" value="1"/>
</dbReference>
<dbReference type="Pfam" id="PF08590">
    <property type="entry name" value="DUF1771"/>
    <property type="match status" value="1"/>
</dbReference>
<dbReference type="Gene3D" id="3.30.1370.110">
    <property type="match status" value="1"/>
</dbReference>
<dbReference type="CDD" id="cd14279">
    <property type="entry name" value="CUE"/>
    <property type="match status" value="1"/>
</dbReference>
<accession>A0AAD7KZ72</accession>
<feature type="region of interest" description="Disordered" evidence="1">
    <location>
        <begin position="78"/>
        <end position="97"/>
    </location>
</feature>
<dbReference type="Proteomes" id="UP001163823">
    <property type="component" value="Chromosome 12"/>
</dbReference>
<keyword evidence="4" id="KW-1185">Reference proteome</keyword>
<name>A0AAD7KZ72_QUISA</name>
<proteinExistence type="predicted"/>
<dbReference type="InterPro" id="IPR013899">
    <property type="entry name" value="DUF1771"/>
</dbReference>
<dbReference type="EMBL" id="JARAOO010000012">
    <property type="protein sequence ID" value="KAJ7948634.1"/>
    <property type="molecule type" value="Genomic_DNA"/>
</dbReference>
<evidence type="ECO:0000313" key="4">
    <source>
        <dbReference type="Proteomes" id="UP001163823"/>
    </source>
</evidence>
<evidence type="ECO:0000259" key="2">
    <source>
        <dbReference type="SMART" id="SM01162"/>
    </source>
</evidence>